<dbReference type="PANTHER" id="PTHR21240:SF28">
    <property type="entry name" value="ISO-OROTATE DECARBOXYLASE (EUROFUNG)"/>
    <property type="match status" value="1"/>
</dbReference>
<protein>
    <submittedName>
        <fullName evidence="4">Putative TIM-barrel fold metal-dependent hydrolase</fullName>
    </submittedName>
</protein>
<reference evidence="4 5" key="1">
    <citation type="submission" date="2019-03" db="EMBL/GenBank/DDBJ databases">
        <title>Genomic analyses of the natural microbiome of Caenorhabditis elegans.</title>
        <authorList>
            <person name="Samuel B."/>
        </authorList>
    </citation>
    <scope>NUCLEOTIDE SEQUENCE [LARGE SCALE GENOMIC DNA]</scope>
    <source>
        <strain evidence="4 5">JUb65</strain>
    </source>
</reference>
<dbReference type="InterPro" id="IPR032466">
    <property type="entry name" value="Metal_Hydrolase"/>
</dbReference>
<dbReference type="OrthoDB" id="8673173at2"/>
<sequence length="358" mass="38034">MPGKIDVHQHLLPPRYFEALAAAGSQAMGAGAPAGARAAAPAATGGSAQWDPWGASGGTAPRRGPRAIGGWSMPEWSPEATIAMMDETGIETGMLSISAPGVHFGDDAAARELARELNDYQAELVREAPDRFGHFAVLPLPDFDGAVAEAVRALDELHADGVLLLSNAHGRYLGDPAYEPLWAELAARSAVVFVHPTAPPIAQLPGMPTALLDFPFDTTRTAVDLVAHGVFDRYPNLRVILSHAGGFLPYAASRFSAAAMFNPDTTPESIQAGLRKFYFDTALSASPTSLPSLLAFAEPGHVLYGSDFPYAHPDWSARFDHDLDTYDGPGAERLGEVLRTAAEQLFPRLTAERVPGSE</sequence>
<dbReference type="GO" id="GO:0005737">
    <property type="term" value="C:cytoplasm"/>
    <property type="evidence" value="ECO:0007669"/>
    <property type="project" value="TreeGrafter"/>
</dbReference>
<dbReference type="RefSeq" id="WP_133521310.1">
    <property type="nucleotide sequence ID" value="NZ_SNVW01000020.1"/>
</dbReference>
<evidence type="ECO:0000259" key="3">
    <source>
        <dbReference type="Pfam" id="PF04909"/>
    </source>
</evidence>
<dbReference type="PANTHER" id="PTHR21240">
    <property type="entry name" value="2-AMINO-3-CARBOXYLMUCONATE-6-SEMIALDEHYDE DECARBOXYLASE"/>
    <property type="match status" value="1"/>
</dbReference>
<keyword evidence="1" id="KW-0456">Lyase</keyword>
<dbReference type="GO" id="GO:0016787">
    <property type="term" value="F:hydrolase activity"/>
    <property type="evidence" value="ECO:0007669"/>
    <property type="project" value="UniProtKB-KW"/>
</dbReference>
<dbReference type="AlphaFoldDB" id="A0A4R6DAJ6"/>
<dbReference type="GO" id="GO:0016831">
    <property type="term" value="F:carboxy-lyase activity"/>
    <property type="evidence" value="ECO:0007669"/>
    <property type="project" value="InterPro"/>
</dbReference>
<dbReference type="Proteomes" id="UP000295764">
    <property type="component" value="Unassembled WGS sequence"/>
</dbReference>
<evidence type="ECO:0000313" key="5">
    <source>
        <dbReference type="Proteomes" id="UP000295764"/>
    </source>
</evidence>
<dbReference type="SUPFAM" id="SSF51556">
    <property type="entry name" value="Metallo-dependent hydrolases"/>
    <property type="match status" value="1"/>
</dbReference>
<dbReference type="Pfam" id="PF04909">
    <property type="entry name" value="Amidohydro_2"/>
    <property type="match status" value="1"/>
</dbReference>
<dbReference type="InterPro" id="IPR032465">
    <property type="entry name" value="ACMSD"/>
</dbReference>
<gene>
    <name evidence="4" type="ORF">EDF64_12032</name>
</gene>
<feature type="domain" description="Amidohydrolase-related" evidence="3">
    <location>
        <begin position="5"/>
        <end position="347"/>
    </location>
</feature>
<accession>A0A4R6DAJ6</accession>
<organism evidence="4 5">
    <name type="scientific">Curtobacterium flaccumfaciens</name>
    <dbReference type="NCBI Taxonomy" id="2035"/>
    <lineage>
        <taxon>Bacteria</taxon>
        <taxon>Bacillati</taxon>
        <taxon>Actinomycetota</taxon>
        <taxon>Actinomycetes</taxon>
        <taxon>Micrococcales</taxon>
        <taxon>Microbacteriaceae</taxon>
        <taxon>Curtobacterium</taxon>
    </lineage>
</organism>
<evidence type="ECO:0000256" key="1">
    <source>
        <dbReference type="ARBA" id="ARBA00023239"/>
    </source>
</evidence>
<dbReference type="GO" id="GO:0019748">
    <property type="term" value="P:secondary metabolic process"/>
    <property type="evidence" value="ECO:0007669"/>
    <property type="project" value="TreeGrafter"/>
</dbReference>
<keyword evidence="4" id="KW-0378">Hydrolase</keyword>
<dbReference type="STRING" id="2035.RU06_00085"/>
<evidence type="ECO:0000256" key="2">
    <source>
        <dbReference type="SAM" id="MobiDB-lite"/>
    </source>
</evidence>
<comment type="caution">
    <text evidence="4">The sequence shown here is derived from an EMBL/GenBank/DDBJ whole genome shotgun (WGS) entry which is preliminary data.</text>
</comment>
<evidence type="ECO:0000313" key="4">
    <source>
        <dbReference type="EMBL" id="TDN41457.1"/>
    </source>
</evidence>
<dbReference type="EMBL" id="SNVW01000020">
    <property type="protein sequence ID" value="TDN41457.1"/>
    <property type="molecule type" value="Genomic_DNA"/>
</dbReference>
<dbReference type="InterPro" id="IPR006680">
    <property type="entry name" value="Amidohydro-rel"/>
</dbReference>
<feature type="region of interest" description="Disordered" evidence="2">
    <location>
        <begin position="42"/>
        <end position="65"/>
    </location>
</feature>
<name>A0A4R6DAJ6_9MICO</name>
<proteinExistence type="predicted"/>
<dbReference type="Gene3D" id="3.20.20.140">
    <property type="entry name" value="Metal-dependent hydrolases"/>
    <property type="match status" value="1"/>
</dbReference>